<protein>
    <recommendedName>
        <fullName evidence="8">Outer-membrane lipoprotein LolB</fullName>
    </recommendedName>
</protein>
<dbReference type="CDD" id="cd16326">
    <property type="entry name" value="LolB"/>
    <property type="match status" value="1"/>
</dbReference>
<evidence type="ECO:0000256" key="4">
    <source>
        <dbReference type="ARBA" id="ARBA00022927"/>
    </source>
</evidence>
<feature type="non-terminal residue" evidence="7">
    <location>
        <position position="201"/>
    </location>
</feature>
<evidence type="ECO:0000313" key="7">
    <source>
        <dbReference type="EMBL" id="VAW87840.1"/>
    </source>
</evidence>
<proteinExistence type="predicted"/>
<evidence type="ECO:0000256" key="1">
    <source>
        <dbReference type="ARBA" id="ARBA00004442"/>
    </source>
</evidence>
<dbReference type="GO" id="GO:0009279">
    <property type="term" value="C:cell outer membrane"/>
    <property type="evidence" value="ECO:0007669"/>
    <property type="project" value="UniProtKB-SubCell"/>
</dbReference>
<keyword evidence="4" id="KW-0653">Protein transport</keyword>
<gene>
    <name evidence="7" type="ORF">MNBD_GAMMA17-1607</name>
</gene>
<name>A0A3B0ZFN3_9ZZZZ</name>
<evidence type="ECO:0000256" key="3">
    <source>
        <dbReference type="ARBA" id="ARBA00022448"/>
    </source>
</evidence>
<comment type="subcellular location">
    <subcellularLocation>
        <location evidence="1">Cell outer membrane</location>
    </subcellularLocation>
</comment>
<dbReference type="SUPFAM" id="SSF89392">
    <property type="entry name" value="Prokaryotic lipoproteins and lipoprotein localization factors"/>
    <property type="match status" value="1"/>
</dbReference>
<dbReference type="InterPro" id="IPR029046">
    <property type="entry name" value="LolA/LolB/LppX"/>
</dbReference>
<dbReference type="Pfam" id="PF03550">
    <property type="entry name" value="LolB"/>
    <property type="match status" value="1"/>
</dbReference>
<evidence type="ECO:0008006" key="8">
    <source>
        <dbReference type="Google" id="ProtNLM"/>
    </source>
</evidence>
<dbReference type="Gene3D" id="2.50.20.10">
    <property type="entry name" value="Lipoprotein localisation LolA/LolB/LppX"/>
    <property type="match status" value="1"/>
</dbReference>
<reference evidence="7" key="1">
    <citation type="submission" date="2018-06" db="EMBL/GenBank/DDBJ databases">
        <authorList>
            <person name="Zhirakovskaya E."/>
        </authorList>
    </citation>
    <scope>NUCLEOTIDE SEQUENCE</scope>
</reference>
<evidence type="ECO:0000256" key="5">
    <source>
        <dbReference type="ARBA" id="ARBA00023136"/>
    </source>
</evidence>
<dbReference type="NCBIfam" id="TIGR00548">
    <property type="entry name" value="lolB"/>
    <property type="match status" value="1"/>
</dbReference>
<evidence type="ECO:0000256" key="6">
    <source>
        <dbReference type="ARBA" id="ARBA00023186"/>
    </source>
</evidence>
<organism evidence="7">
    <name type="scientific">hydrothermal vent metagenome</name>
    <dbReference type="NCBI Taxonomy" id="652676"/>
    <lineage>
        <taxon>unclassified sequences</taxon>
        <taxon>metagenomes</taxon>
        <taxon>ecological metagenomes</taxon>
    </lineage>
</organism>
<keyword evidence="6" id="KW-0143">Chaperone</keyword>
<comment type="subunit">
    <text evidence="2">Monomer.</text>
</comment>
<dbReference type="GO" id="GO:0015031">
    <property type="term" value="P:protein transport"/>
    <property type="evidence" value="ECO:0007669"/>
    <property type="project" value="UniProtKB-KW"/>
</dbReference>
<evidence type="ECO:0000256" key="2">
    <source>
        <dbReference type="ARBA" id="ARBA00011245"/>
    </source>
</evidence>
<dbReference type="PROSITE" id="PS51257">
    <property type="entry name" value="PROKAR_LIPOPROTEIN"/>
    <property type="match status" value="1"/>
</dbReference>
<dbReference type="AlphaFoldDB" id="A0A3B0ZFN3"/>
<dbReference type="InterPro" id="IPR004565">
    <property type="entry name" value="OM_lipoprot_LolB"/>
</dbReference>
<accession>A0A3B0ZFN3</accession>
<sequence>MKLDRLNGVGLALLLAALLSGCAIQPSTPLPGDEARERLWDSRHAQLSELVGWQMKGRVAVKSVEDSWSASLSWQQHAETFDIRFSSMLGQRLAQLKGDALASSLYLPDDRVISAANVSDLLDEELGWSVPMDGLRYWLVGLPAPALASTEKLHMGLDELGRLQWLEQAGWRIEYQRYRSAGTLEVPKKMVITRSDLRVRF</sequence>
<keyword evidence="3" id="KW-0813">Transport</keyword>
<dbReference type="EMBL" id="UOFQ01000079">
    <property type="protein sequence ID" value="VAW87840.1"/>
    <property type="molecule type" value="Genomic_DNA"/>
</dbReference>
<keyword evidence="5" id="KW-0472">Membrane</keyword>